<evidence type="ECO:0000313" key="1">
    <source>
        <dbReference type="EMBL" id="KAI8425243.1"/>
    </source>
</evidence>
<reference evidence="1 2" key="1">
    <citation type="journal article" date="2022" name="Genome Biol. Evol.">
        <title>The Spruce Budworm Genome: Reconstructing the Evolutionary History of Antifreeze Proteins.</title>
        <authorList>
            <person name="Beliveau C."/>
            <person name="Gagne P."/>
            <person name="Picq S."/>
            <person name="Vernygora O."/>
            <person name="Keeling C.I."/>
            <person name="Pinkney K."/>
            <person name="Doucet D."/>
            <person name="Wen F."/>
            <person name="Johnston J.S."/>
            <person name="Maaroufi H."/>
            <person name="Boyle B."/>
            <person name="Laroche J."/>
            <person name="Dewar K."/>
            <person name="Juretic N."/>
            <person name="Blackburn G."/>
            <person name="Nisole A."/>
            <person name="Brunet B."/>
            <person name="Brandao M."/>
            <person name="Lumley L."/>
            <person name="Duan J."/>
            <person name="Quan G."/>
            <person name="Lucarotti C.J."/>
            <person name="Roe A.D."/>
            <person name="Sperling F.A.H."/>
            <person name="Levesque R.C."/>
            <person name="Cusson M."/>
        </authorList>
    </citation>
    <scope>NUCLEOTIDE SEQUENCE [LARGE SCALE GENOMIC DNA]</scope>
    <source>
        <strain evidence="1">Glfc:IPQL:Cfum</strain>
    </source>
</reference>
<name>A0ACC0JM62_CHOFU</name>
<organism evidence="1 2">
    <name type="scientific">Choristoneura fumiferana</name>
    <name type="common">Spruce budworm moth</name>
    <name type="synonym">Archips fumiferana</name>
    <dbReference type="NCBI Taxonomy" id="7141"/>
    <lineage>
        <taxon>Eukaryota</taxon>
        <taxon>Metazoa</taxon>
        <taxon>Ecdysozoa</taxon>
        <taxon>Arthropoda</taxon>
        <taxon>Hexapoda</taxon>
        <taxon>Insecta</taxon>
        <taxon>Pterygota</taxon>
        <taxon>Neoptera</taxon>
        <taxon>Endopterygota</taxon>
        <taxon>Lepidoptera</taxon>
        <taxon>Glossata</taxon>
        <taxon>Ditrysia</taxon>
        <taxon>Tortricoidea</taxon>
        <taxon>Tortricidae</taxon>
        <taxon>Tortricinae</taxon>
        <taxon>Choristoneura</taxon>
    </lineage>
</organism>
<dbReference type="EMBL" id="CM046111">
    <property type="protein sequence ID" value="KAI8425243.1"/>
    <property type="molecule type" value="Genomic_DNA"/>
</dbReference>
<gene>
    <name evidence="1" type="ORF">MSG28_007043</name>
</gene>
<accession>A0ACC0JM62</accession>
<evidence type="ECO:0000313" key="2">
    <source>
        <dbReference type="Proteomes" id="UP001064048"/>
    </source>
</evidence>
<dbReference type="Proteomes" id="UP001064048">
    <property type="component" value="Chromosome 11"/>
</dbReference>
<sequence length="1335" mass="152004">MLSIRRLWAVFWATCIMAFIFILYVMTDLSFKLPSIKPAIQDLDDSKWSAFETKLRHIEDELNQHHAVVGEIKSAMDQIEEQSFRHPFQPKLRKKDVGRSKEAKTREYKVVGDEPPQMRPKFDTSVCPIQMQNTPKTDVQMLSLYDRMDFNDEDGGVWKQGWQIKYSEDQWSQKNKLKVFIVPHSHNDPGWLKTFENYYKTQTKAIFSNMVEKLAAGIGRKFIWAEISYLSLWWNSDASDKEKDVFRGLLKSGQLEIVTGGWVMNDEANSHWLAIIQQLTAGNQWLLDNLGYTPKNAWAIDPFGHSSTQPYLLKLTGMENSIIQRVHYRVKKELARNRQLEFRWRQLWDGVGKTDMFTHMFPFYSYDVPHSCGPDPKICCQFDFKRLPGNGVTCPWGVAPRKIIQKNVAERASLILDQWRKKAQLYRSDVILFPLGDDFRYDRANEWDNQFGNYEMLIDYINNNDAWNAEVQFGTLQDYFKALHEEVKLNDFPVLSGDFFTYSDRNEHYWSGYYTSRPFYKNQDRVLLAYVRAAEIITAQATSSGSVSTLLSLQLRDRVEQARRALALFQHHDGITGTSRNDVRADYAAKLLKAIKYCQSAIQQAAYFLLKQPPIVDQNQEDIFFEVDDLWRQKDEIPTRLTINLDSLSPSRRIVLYNALAFRRHEILTVIVSSPDVEVFDPEGHPIMAQVSPVVAGEKRLALAANKYQLSFPVVVDPLAITMYSVALRDLSSINKYDSMQAPDNNSGAYLFIPSQPATLLKTDAFPEISLYANPSLPQTEVEVTNTFMIDPAVNDLELAMRFSTSIKNKDVFYTDLNGMQMIKRRYFDKLPLQANFYPLPSAAYIEDDENRFTLLTSTPLGMAALQPGQIEKKDGTIVQGMGMTFQRVQLDTCYGNQGVQLSEILDVSPDQVFDSSLTFIHIKEKVPEGVITLCPMEIRSTGPSCCGSPASTSVPVRASSPHTGTSAAGSDACAASSMNKWDISIWLLSLVLLLPYWAPRGLLVALGGAWLMAAYTCLVVPVLISANYHYPARWYPAVVKVAQKFAQRLRAPGACVLGVVRAAYAPIERAEKMFLQMSNLSTMIGQLLMFTACDRLLVSQGRLTCLYSLMFYNVVTYSVSYVRELCTKEDWSPYVNVTRHSRVKHLAMSATKIVLEWTKAVTFIVTVTFVLLAFGLEQGLEHYKPTALYTLISGTYYLLTERTFLEIWPIALTAMKFERLEGMEMLYFGVWARGVTTALALPLVPALAWCDRWRLALLLLYVNVFVHGRHRLGDALLKMNEACGSLARFRRATAAELATLEDVCAVCLGVMKSARVTPCAHFFHADCLRRMEMK</sequence>
<keyword evidence="2" id="KW-1185">Reference proteome</keyword>
<protein>
    <submittedName>
        <fullName evidence="1">Uncharacterized protein</fullName>
    </submittedName>
</protein>
<proteinExistence type="predicted"/>
<comment type="caution">
    <text evidence="1">The sequence shown here is derived from an EMBL/GenBank/DDBJ whole genome shotgun (WGS) entry which is preliminary data.</text>
</comment>